<comment type="caution">
    <text evidence="9">The sequence shown here is derived from an EMBL/GenBank/DDBJ whole genome shotgun (WGS) entry which is preliminary data.</text>
</comment>
<evidence type="ECO:0008006" key="11">
    <source>
        <dbReference type="Google" id="ProtNLM"/>
    </source>
</evidence>
<feature type="compositionally biased region" description="Basic and acidic residues" evidence="5">
    <location>
        <begin position="607"/>
        <end position="632"/>
    </location>
</feature>
<dbReference type="HOGENOM" id="CLU_001720_0_0_1"/>
<dbReference type="RefSeq" id="XP_003018773.1">
    <property type="nucleotide sequence ID" value="XM_003018727.1"/>
</dbReference>
<evidence type="ECO:0000259" key="7">
    <source>
        <dbReference type="PROSITE" id="PS50003"/>
    </source>
</evidence>
<dbReference type="SUPFAM" id="SSF103657">
    <property type="entry name" value="BAR/IMD domain-like"/>
    <property type="match status" value="1"/>
</dbReference>
<dbReference type="InterPro" id="IPR027267">
    <property type="entry name" value="AH/BAR_dom_sf"/>
</dbReference>
<keyword evidence="2" id="KW-0812">Transmembrane</keyword>
<feature type="compositionally biased region" description="Low complexity" evidence="5">
    <location>
        <begin position="530"/>
        <end position="542"/>
    </location>
</feature>
<dbReference type="EMBL" id="ACYE01000422">
    <property type="protein sequence ID" value="EFE38128.1"/>
    <property type="molecule type" value="Genomic_DNA"/>
</dbReference>
<dbReference type="GO" id="GO:0005737">
    <property type="term" value="C:cytoplasm"/>
    <property type="evidence" value="ECO:0007669"/>
    <property type="project" value="InterPro"/>
</dbReference>
<accession>D4DJ43</accession>
<evidence type="ECO:0000256" key="6">
    <source>
        <dbReference type="SAM" id="SignalP"/>
    </source>
</evidence>
<dbReference type="Gene3D" id="1.20.1270.60">
    <property type="entry name" value="Arfaptin homology (AH) domain/BAR domain"/>
    <property type="match status" value="1"/>
</dbReference>
<keyword evidence="3" id="KW-1133">Transmembrane helix</keyword>
<evidence type="ECO:0000256" key="3">
    <source>
        <dbReference type="ARBA" id="ARBA00022989"/>
    </source>
</evidence>
<feature type="compositionally biased region" description="Polar residues" evidence="5">
    <location>
        <begin position="776"/>
        <end position="790"/>
    </location>
</feature>
<feature type="region of interest" description="Disordered" evidence="5">
    <location>
        <begin position="597"/>
        <end position="653"/>
    </location>
</feature>
<feature type="region of interest" description="Disordered" evidence="5">
    <location>
        <begin position="529"/>
        <end position="581"/>
    </location>
</feature>
<dbReference type="Gene3D" id="2.30.29.30">
    <property type="entry name" value="Pleckstrin-homology domain (PH domain)/Phosphotyrosine-binding domain (PTB)"/>
    <property type="match status" value="1"/>
</dbReference>
<comment type="subcellular location">
    <subcellularLocation>
        <location evidence="1">Membrane</location>
    </subcellularLocation>
</comment>
<dbReference type="FunFam" id="1.20.1270.60:FF:000079">
    <property type="entry name" value="Transcription factor SipA3"/>
    <property type="match status" value="1"/>
</dbReference>
<evidence type="ECO:0000256" key="2">
    <source>
        <dbReference type="ARBA" id="ARBA00022692"/>
    </source>
</evidence>
<dbReference type="FunFam" id="2.30.29.30:FF:000349">
    <property type="entry name" value="Transcription factor SipA3"/>
    <property type="match status" value="1"/>
</dbReference>
<name>D4DJ43_TRIVH</name>
<feature type="domain" description="PH" evidence="7">
    <location>
        <begin position="425"/>
        <end position="526"/>
    </location>
</feature>
<dbReference type="Pfam" id="PF16746">
    <property type="entry name" value="BAR_3"/>
    <property type="match status" value="1"/>
</dbReference>
<dbReference type="OrthoDB" id="10070851at2759"/>
<evidence type="ECO:0000313" key="9">
    <source>
        <dbReference type="EMBL" id="EFE38128.1"/>
    </source>
</evidence>
<protein>
    <recommendedName>
        <fullName evidence="11">Transcription factor SipA3</fullName>
    </recommendedName>
</protein>
<dbReference type="InterPro" id="IPR039463">
    <property type="entry name" value="Sip3/Lam1_BAR"/>
</dbReference>
<proteinExistence type="predicted"/>
<keyword evidence="4" id="KW-0472">Membrane</keyword>
<dbReference type="SUPFAM" id="SSF50729">
    <property type="entry name" value="PH domain-like"/>
    <property type="match status" value="1"/>
</dbReference>
<dbReference type="PROSITE" id="PS51778">
    <property type="entry name" value="VAST"/>
    <property type="match status" value="1"/>
</dbReference>
<dbReference type="InterPro" id="IPR004148">
    <property type="entry name" value="BAR_dom"/>
</dbReference>
<gene>
    <name evidence="9" type="ORF">TRV_07208</name>
</gene>
<dbReference type="GeneID" id="9581169"/>
<dbReference type="PROSITE" id="PS50003">
    <property type="entry name" value="PH_DOMAIN"/>
    <property type="match status" value="1"/>
</dbReference>
<evidence type="ECO:0000256" key="5">
    <source>
        <dbReference type="SAM" id="MobiDB-lite"/>
    </source>
</evidence>
<dbReference type="InterPro" id="IPR001849">
    <property type="entry name" value="PH_domain"/>
</dbReference>
<dbReference type="InterPro" id="IPR042067">
    <property type="entry name" value="Sip3_PH"/>
</dbReference>
<dbReference type="InterPro" id="IPR031968">
    <property type="entry name" value="VASt"/>
</dbReference>
<evidence type="ECO:0000259" key="8">
    <source>
        <dbReference type="PROSITE" id="PS51778"/>
    </source>
</evidence>
<dbReference type="Proteomes" id="UP000008383">
    <property type="component" value="Unassembled WGS sequence"/>
</dbReference>
<feature type="signal peptide" evidence="6">
    <location>
        <begin position="1"/>
        <end position="19"/>
    </location>
</feature>
<dbReference type="GO" id="GO:0016020">
    <property type="term" value="C:membrane"/>
    <property type="evidence" value="ECO:0007669"/>
    <property type="project" value="UniProtKB-SubCell"/>
</dbReference>
<feature type="region of interest" description="Disordered" evidence="5">
    <location>
        <begin position="756"/>
        <end position="790"/>
    </location>
</feature>
<sequence length="1510" mass="169448">MRLSSSARLGLLLLSEVFNFYFLYPCGGPNAHAVLTNDVVSLKAHRFADSSNLTYSSLIDVDMFEQPEKVKPRRVVAKTWQQVFLIYYISFTFILPPLADPKCSTVEMASQIQLSIPQEGKLVNVVPVVLKEAALDSPSFRATTVHFSEQIDYMERWLDNYIKTTGRLTSELASLENISNGILAHITSPPNISEAILDQDYALLAMKRYGECFRDSWSGMINATKRFEVQVAEPIRAFMQGDIRAFKIYCYSPLTPAQELRRVLDQTQKQFDQLQARYSSQGKSKEPSSLREDAFQLHEARKAYLKASMDFSVQAPQLKVALEKLLVKVFFDQWREFRVVRDASSATFTKYGQEMERTKGWTHELEAGEKSARRDLLIARKQIEESVEYSTRPSRELDDYSISTVPYLGSHGPASVKLAESHVFLPEKQGWLNLRVLTGKPTRTLWVRRWAFLKNGIFGCLVQNPRTGGVEESERIGVLLCSIRPAFQEERRFCFEVKTKSNTILLQGETQKELTDWIGSFEAAKRKALESPSSEMSAASKSKSPDPAFAISQPPAPEFAADPSDSLTPNTTGELPAVERGVTTPLLDLDALGVRSSADFSHSRRSTGPDRDADGAGRDHTSRIIQKLDIHRKQNPNSPLLVPPSPAQPSSGIASLISASHSMFPVTSVPFAKDGNVDSGKPRGASKGDRSHTSLAPSTLVNPPAPTSMSRVAIMVSAERGIGMGPGDTASSIPTGMMANLWGSSQWAMVNQLQRDEPTGAPASTSNHPVVEITPDTPSSSTGNPQGRTSMTRHRATVSLGDTGAFHPDTVTALHDYPSYYPQQLRPHNSQFRLLFPHIPRNESLVLVFRATFSPNDQQDFPGRAFATTHNIYFYSNHLGLVLTTCANLRSITEVTAAPGRDCDFLYLHVVPEKGSDIPGRLGVKTFLEPLKLLQRRLNYLVTNAALDNPAGLETVINTLIKLETTGPTRTPSMDSWEDVSLNTPADDGTMVPKPEKLLKASTYIDHDLDIDPTKQNSATQASRIRLPSQPVIYEPQGSLNLAAEQYVNMSPKALFLVLFGDNSPIWQLSQHQRRAQTNGMKISSKGPGSLYLPPIFDVRWRIKFAWLIHSVRFSKNSQFSHSTNIVYHLGRSHLADVCDYQIIDVFNDHLCYVVTDKRTPWHLPFKRQFRLVSKAVITHVSKSKCKLAIFTKVEWISQPYLISNLIDLVSDQVKRLGPYPTTKSAISMFGNIGHQTETSNITVSERVRLQLQRPLKQSGLLPLLLETSGSLFQSAASSLIIWFWALLRWIWKVSNANKTILLPLILSLLANGFHSWRDTMDWWQERNAGKFMARLGVRPNVVMGKAVYLKDLNDAVPDSVGIQGFNTSICFSTFREENGLTRDNLLLPPSGTPAQNKISRNAAYRLQRTRERLGSYRHNLLVGLKVVNSIEKEVLHLEWERWLRRETGRCAMLDIMLKEHIQYHDNDDYDGVLGIRKQILSGNQKEIEKWYKEYCSSCQRDQERIHINN</sequence>
<evidence type="ECO:0000256" key="4">
    <source>
        <dbReference type="ARBA" id="ARBA00023136"/>
    </source>
</evidence>
<dbReference type="Pfam" id="PF00169">
    <property type="entry name" value="PH"/>
    <property type="match status" value="1"/>
</dbReference>
<dbReference type="PANTHER" id="PTHR14248">
    <property type="entry name" value="CYCLIN Y, ISOFORM A"/>
    <property type="match status" value="1"/>
</dbReference>
<keyword evidence="10" id="KW-1185">Reference proteome</keyword>
<organism evidence="9 10">
    <name type="scientific">Trichophyton verrucosum (strain HKI 0517)</name>
    <dbReference type="NCBI Taxonomy" id="663202"/>
    <lineage>
        <taxon>Eukaryota</taxon>
        <taxon>Fungi</taxon>
        <taxon>Dikarya</taxon>
        <taxon>Ascomycota</taxon>
        <taxon>Pezizomycotina</taxon>
        <taxon>Eurotiomycetes</taxon>
        <taxon>Eurotiomycetidae</taxon>
        <taxon>Onygenales</taxon>
        <taxon>Arthrodermataceae</taxon>
        <taxon>Trichophyton</taxon>
    </lineage>
</organism>
<dbReference type="CDD" id="cd13280">
    <property type="entry name" value="PH_SIP3"/>
    <property type="match status" value="1"/>
</dbReference>
<evidence type="ECO:0000313" key="10">
    <source>
        <dbReference type="Proteomes" id="UP000008383"/>
    </source>
</evidence>
<feature type="chain" id="PRO_5003055918" description="Transcription factor SipA3" evidence="6">
    <location>
        <begin position="20"/>
        <end position="1510"/>
    </location>
</feature>
<dbReference type="Pfam" id="PF16016">
    <property type="entry name" value="VASt"/>
    <property type="match status" value="1"/>
</dbReference>
<dbReference type="InterPro" id="IPR011993">
    <property type="entry name" value="PH-like_dom_sf"/>
</dbReference>
<dbReference type="KEGG" id="tve:TRV_07208"/>
<reference evidence="10" key="1">
    <citation type="journal article" date="2011" name="Genome Biol.">
        <title>Comparative and functional genomics provide insights into the pathogenicity of dermatophytic fungi.</title>
        <authorList>
            <person name="Burmester A."/>
            <person name="Shelest E."/>
            <person name="Gloeckner G."/>
            <person name="Heddergott C."/>
            <person name="Schindler S."/>
            <person name="Staib P."/>
            <person name="Heidel A."/>
            <person name="Felder M."/>
            <person name="Petzold A."/>
            <person name="Szafranski K."/>
            <person name="Feuermann M."/>
            <person name="Pedruzzi I."/>
            <person name="Priebe S."/>
            <person name="Groth M."/>
            <person name="Winkler R."/>
            <person name="Li W."/>
            <person name="Kniemeyer O."/>
            <person name="Schroeckh V."/>
            <person name="Hertweck C."/>
            <person name="Hube B."/>
            <person name="White T.C."/>
            <person name="Platzer M."/>
            <person name="Guthke R."/>
            <person name="Heitman J."/>
            <person name="Woestemeyer J."/>
            <person name="Zipfel P.F."/>
            <person name="Monod M."/>
            <person name="Brakhage A.A."/>
        </authorList>
    </citation>
    <scope>NUCLEOTIDE SEQUENCE [LARGE SCALE GENOMIC DNA]</scope>
    <source>
        <strain evidence="10">HKI 0517</strain>
    </source>
</reference>
<dbReference type="CDD" id="cd07609">
    <property type="entry name" value="BAR_SIP3_fungi"/>
    <property type="match status" value="1"/>
</dbReference>
<dbReference type="SMART" id="SM00233">
    <property type="entry name" value="PH"/>
    <property type="match status" value="1"/>
</dbReference>
<feature type="region of interest" description="Disordered" evidence="5">
    <location>
        <begin position="670"/>
        <end position="706"/>
    </location>
</feature>
<keyword evidence="6" id="KW-0732">Signal</keyword>
<feature type="domain" description="VASt" evidence="8">
    <location>
        <begin position="1039"/>
        <end position="1218"/>
    </location>
</feature>
<evidence type="ECO:0000256" key="1">
    <source>
        <dbReference type="ARBA" id="ARBA00004370"/>
    </source>
</evidence>